<dbReference type="Gene3D" id="2.160.10.10">
    <property type="entry name" value="Hexapeptide repeat proteins"/>
    <property type="match status" value="1"/>
</dbReference>
<name>Q3JQR0_BURP1</name>
<dbReference type="PANTHER" id="PTHR13061">
    <property type="entry name" value="DYNACTIN SUBUNIT P25"/>
    <property type="match status" value="1"/>
</dbReference>
<keyword evidence="1" id="KW-0808">Transferase</keyword>
<dbReference type="GO" id="GO:0016740">
    <property type="term" value="F:transferase activity"/>
    <property type="evidence" value="ECO:0007669"/>
    <property type="project" value="UniProtKB-KW"/>
</dbReference>
<gene>
    <name evidence="1" type="ordered locus">BURPS1710b_2707</name>
</gene>
<proteinExistence type="predicted"/>
<dbReference type="EMBL" id="CP000124">
    <property type="protein sequence ID" value="ABA50820.1"/>
    <property type="molecule type" value="Genomic_DNA"/>
</dbReference>
<accession>Q3JQR0</accession>
<dbReference type="Proteomes" id="UP000002700">
    <property type="component" value="Chromosome I"/>
</dbReference>
<dbReference type="InterPro" id="IPR050484">
    <property type="entry name" value="Transf_Hexapept/Carb_Anhydrase"/>
</dbReference>
<dbReference type="InterPro" id="IPR011004">
    <property type="entry name" value="Trimer_LpxA-like_sf"/>
</dbReference>
<evidence type="ECO:0000313" key="1">
    <source>
        <dbReference type="EMBL" id="ABA50820.1"/>
    </source>
</evidence>
<dbReference type="CDD" id="cd04645">
    <property type="entry name" value="LbH_gamma_CA_like"/>
    <property type="match status" value="1"/>
</dbReference>
<dbReference type="KEGG" id="bpm:BURPS1710b_2707"/>
<sequence length="192" mass="20181">MQPRAIVPAARTSPKGDIVTIYKLGENAPSIHESVFVADSATIVGKVVLEENASVWFGATIRGDNEPITVGAGSNVQEGAVLHTDPGCPLTIAPNVTVGHQAMLHGCTIGEGSLIGIQAVILNRAVIGRNCLVGAGAVITEGKAFPDNSLILGAPAKVVRTLSDEDIARMHMNTKSYAMRRAYFKEQLVRIG</sequence>
<reference evidence="1 2" key="1">
    <citation type="submission" date="2005-09" db="EMBL/GenBank/DDBJ databases">
        <authorList>
            <person name="Woods D.E."/>
            <person name="Nierman W.C."/>
        </authorList>
    </citation>
    <scope>NUCLEOTIDE SEQUENCE [LARGE SCALE GENOMIC DNA]</scope>
    <source>
        <strain evidence="1 2">1710b</strain>
    </source>
</reference>
<dbReference type="HOGENOM" id="CLU_064827_4_1_4"/>
<dbReference type="InterPro" id="IPR047324">
    <property type="entry name" value="LbH_gamma_CA-like"/>
</dbReference>
<evidence type="ECO:0000313" key="2">
    <source>
        <dbReference type="Proteomes" id="UP000002700"/>
    </source>
</evidence>
<dbReference type="InterPro" id="IPR001451">
    <property type="entry name" value="Hexapep"/>
</dbReference>
<dbReference type="AlphaFoldDB" id="Q3JQR0"/>
<organism evidence="1 2">
    <name type="scientific">Burkholderia pseudomallei (strain 1710b)</name>
    <dbReference type="NCBI Taxonomy" id="320372"/>
    <lineage>
        <taxon>Bacteria</taxon>
        <taxon>Pseudomonadati</taxon>
        <taxon>Pseudomonadota</taxon>
        <taxon>Betaproteobacteria</taxon>
        <taxon>Burkholderiales</taxon>
        <taxon>Burkholderiaceae</taxon>
        <taxon>Burkholderia</taxon>
        <taxon>pseudomallei group</taxon>
    </lineage>
</organism>
<dbReference type="EnsemblBacteria" id="ABA50820">
    <property type="protein sequence ID" value="ABA50820"/>
    <property type="gene ID" value="BURPS1710b_2707"/>
</dbReference>
<protein>
    <submittedName>
        <fullName evidence="1">Bacterial transferase hexapeptide repeat protein</fullName>
    </submittedName>
</protein>
<dbReference type="SUPFAM" id="SSF51161">
    <property type="entry name" value="Trimeric LpxA-like enzymes"/>
    <property type="match status" value="1"/>
</dbReference>
<dbReference type="Pfam" id="PF00132">
    <property type="entry name" value="Hexapep"/>
    <property type="match status" value="1"/>
</dbReference>
<dbReference type="PANTHER" id="PTHR13061:SF29">
    <property type="entry name" value="GAMMA CARBONIC ANHYDRASE-LIKE 1, MITOCHONDRIAL-RELATED"/>
    <property type="match status" value="1"/>
</dbReference>